<dbReference type="PRINTS" id="PR00455">
    <property type="entry name" value="HTHTETR"/>
</dbReference>
<organism evidence="6 7">
    <name type="scientific">Amycolatopsis pigmentata</name>
    <dbReference type="NCBI Taxonomy" id="450801"/>
    <lineage>
        <taxon>Bacteria</taxon>
        <taxon>Bacillati</taxon>
        <taxon>Actinomycetota</taxon>
        <taxon>Actinomycetes</taxon>
        <taxon>Pseudonocardiales</taxon>
        <taxon>Pseudonocardiaceae</taxon>
        <taxon>Amycolatopsis</taxon>
    </lineage>
</organism>
<dbReference type="PROSITE" id="PS50977">
    <property type="entry name" value="HTH_TETR_2"/>
    <property type="match status" value="1"/>
</dbReference>
<evidence type="ECO:0000259" key="5">
    <source>
        <dbReference type="PROSITE" id="PS50977"/>
    </source>
</evidence>
<keyword evidence="2 4" id="KW-0238">DNA-binding</keyword>
<comment type="caution">
    <text evidence="6">The sequence shown here is derived from an EMBL/GenBank/DDBJ whole genome shotgun (WGS) entry which is preliminary data.</text>
</comment>
<evidence type="ECO:0000256" key="4">
    <source>
        <dbReference type="PROSITE-ProRule" id="PRU00335"/>
    </source>
</evidence>
<dbReference type="PANTHER" id="PTHR30055">
    <property type="entry name" value="HTH-TYPE TRANSCRIPTIONAL REGULATOR RUTR"/>
    <property type="match status" value="1"/>
</dbReference>
<accession>A0ABW5FTH3</accession>
<sequence length="187" mass="20617">MSQEERRKMIVRAVLPLVVEHGAAVTTAQIARAAGIGEGTIFRAFTDKNELIDACLHEALRPDDVIEVIAEIPFDRPLVDRLTEAADALSAHLQRMGAMAAALQASGRTPERKPEDRHRFDRHRSFTAMRDALAELFEPERDRLRLPANQLGGVFLSLLLSRARDDQDGPTTADLVDVFLNGAVTPS</sequence>
<dbReference type="InterPro" id="IPR009057">
    <property type="entry name" value="Homeodomain-like_sf"/>
</dbReference>
<dbReference type="Pfam" id="PF00440">
    <property type="entry name" value="TetR_N"/>
    <property type="match status" value="1"/>
</dbReference>
<dbReference type="SUPFAM" id="SSF46689">
    <property type="entry name" value="Homeodomain-like"/>
    <property type="match status" value="1"/>
</dbReference>
<evidence type="ECO:0000313" key="7">
    <source>
        <dbReference type="Proteomes" id="UP001597417"/>
    </source>
</evidence>
<evidence type="ECO:0000256" key="2">
    <source>
        <dbReference type="ARBA" id="ARBA00023125"/>
    </source>
</evidence>
<keyword evidence="1" id="KW-0805">Transcription regulation</keyword>
<dbReference type="PANTHER" id="PTHR30055:SF234">
    <property type="entry name" value="HTH-TYPE TRANSCRIPTIONAL REGULATOR BETI"/>
    <property type="match status" value="1"/>
</dbReference>
<gene>
    <name evidence="6" type="ORF">ACFSXZ_17355</name>
</gene>
<evidence type="ECO:0000313" key="6">
    <source>
        <dbReference type="EMBL" id="MFD2418093.1"/>
    </source>
</evidence>
<evidence type="ECO:0000256" key="3">
    <source>
        <dbReference type="ARBA" id="ARBA00023163"/>
    </source>
</evidence>
<protein>
    <submittedName>
        <fullName evidence="6">TetR/AcrR family transcriptional regulator</fullName>
    </submittedName>
</protein>
<dbReference type="EMBL" id="JBHUKR010000007">
    <property type="protein sequence ID" value="MFD2418093.1"/>
    <property type="molecule type" value="Genomic_DNA"/>
</dbReference>
<feature type="DNA-binding region" description="H-T-H motif" evidence="4">
    <location>
        <begin position="26"/>
        <end position="45"/>
    </location>
</feature>
<proteinExistence type="predicted"/>
<dbReference type="InterPro" id="IPR001647">
    <property type="entry name" value="HTH_TetR"/>
</dbReference>
<feature type="domain" description="HTH tetR-type" evidence="5">
    <location>
        <begin position="4"/>
        <end position="63"/>
    </location>
</feature>
<reference evidence="7" key="1">
    <citation type="journal article" date="2019" name="Int. J. Syst. Evol. Microbiol.">
        <title>The Global Catalogue of Microorganisms (GCM) 10K type strain sequencing project: providing services to taxonomists for standard genome sequencing and annotation.</title>
        <authorList>
            <consortium name="The Broad Institute Genomics Platform"/>
            <consortium name="The Broad Institute Genome Sequencing Center for Infectious Disease"/>
            <person name="Wu L."/>
            <person name="Ma J."/>
        </authorList>
    </citation>
    <scope>NUCLEOTIDE SEQUENCE [LARGE SCALE GENOMIC DNA]</scope>
    <source>
        <strain evidence="7">CGMCC 4.7645</strain>
    </source>
</reference>
<dbReference type="InterPro" id="IPR050109">
    <property type="entry name" value="HTH-type_TetR-like_transc_reg"/>
</dbReference>
<evidence type="ECO:0000256" key="1">
    <source>
        <dbReference type="ARBA" id="ARBA00023015"/>
    </source>
</evidence>
<keyword evidence="7" id="KW-1185">Reference proteome</keyword>
<name>A0ABW5FTH3_9PSEU</name>
<keyword evidence="3" id="KW-0804">Transcription</keyword>
<dbReference type="Proteomes" id="UP001597417">
    <property type="component" value="Unassembled WGS sequence"/>
</dbReference>
<dbReference type="Gene3D" id="1.10.357.10">
    <property type="entry name" value="Tetracycline Repressor, domain 2"/>
    <property type="match status" value="1"/>
</dbReference>
<dbReference type="RefSeq" id="WP_378266498.1">
    <property type="nucleotide sequence ID" value="NZ_JBHUKR010000007.1"/>
</dbReference>